<keyword evidence="1" id="KW-0472">Membrane</keyword>
<gene>
    <name evidence="2" type="ORF">SRAA_0625</name>
</gene>
<dbReference type="HOGENOM" id="CLU_179105_0_0_4"/>
<keyword evidence="1" id="KW-1133">Transmembrane helix</keyword>
<evidence type="ECO:0000313" key="2">
    <source>
        <dbReference type="EMBL" id="BAO80479.1"/>
    </source>
</evidence>
<protein>
    <submittedName>
        <fullName evidence="2">O-acetylhomoserine sulfhydrylase</fullName>
    </submittedName>
</protein>
<sequence length="102" mass="11500">MLLLATALKLIAELALLALLGRWLLVAGLRRLAPQALESNVFLWLLDTLCRPFVTVAGWLTPRWVLRQHLPLVAFCLLTGLWLAATVLKLQWCLEVGLEQCR</sequence>
<dbReference type="EMBL" id="AP014568">
    <property type="protein sequence ID" value="BAO80479.1"/>
    <property type="molecule type" value="Genomic_DNA"/>
</dbReference>
<keyword evidence="3" id="KW-1185">Reference proteome</keyword>
<dbReference type="OrthoDB" id="8563484at2"/>
<name>A0A060NNI8_9BURK</name>
<proteinExistence type="predicted"/>
<evidence type="ECO:0000256" key="1">
    <source>
        <dbReference type="SAM" id="Phobius"/>
    </source>
</evidence>
<dbReference type="AlphaFoldDB" id="A0A060NNI8"/>
<accession>A0A060NNI8</accession>
<keyword evidence="1" id="KW-0812">Transmembrane</keyword>
<feature type="transmembrane region" description="Helical" evidence="1">
    <location>
        <begin position="72"/>
        <end position="92"/>
    </location>
</feature>
<organism evidence="2 3">
    <name type="scientific">Serpentinimonas raichei</name>
    <dbReference type="NCBI Taxonomy" id="1458425"/>
    <lineage>
        <taxon>Bacteria</taxon>
        <taxon>Pseudomonadati</taxon>
        <taxon>Pseudomonadota</taxon>
        <taxon>Betaproteobacteria</taxon>
        <taxon>Burkholderiales</taxon>
        <taxon>Comamonadaceae</taxon>
        <taxon>Serpentinimonas</taxon>
    </lineage>
</organism>
<evidence type="ECO:0000313" key="3">
    <source>
        <dbReference type="Proteomes" id="UP000067461"/>
    </source>
</evidence>
<feature type="transmembrane region" description="Helical" evidence="1">
    <location>
        <begin position="41"/>
        <end position="60"/>
    </location>
</feature>
<dbReference type="RefSeq" id="WP_045530904.1">
    <property type="nucleotide sequence ID" value="NZ_AP014568.1"/>
</dbReference>
<dbReference type="KEGG" id="cbaa:SRAA_0625"/>
<dbReference type="STRING" id="1458425.SRAA_0625"/>
<reference evidence="2 3" key="1">
    <citation type="journal article" date="2014" name="Nat. Commun.">
        <title>Physiological and genomic features of highly alkaliphilic hydrogen-utilizing Betaproteobacteria from a continental serpentinizing site.</title>
        <authorList>
            <person name="Suzuki S."/>
            <person name="Kuenen J.G."/>
            <person name="Schipper K."/>
            <person name="van der Velde S."/>
            <person name="Ishii S."/>
            <person name="Wu A."/>
            <person name="Sorokin D.Y."/>
            <person name="Tenney A."/>
            <person name="Meng X.Y."/>
            <person name="Morrill P.L."/>
            <person name="Kamagata Y."/>
            <person name="Muyzer G."/>
            <person name="Nealson K.H."/>
        </authorList>
    </citation>
    <scope>NUCLEOTIDE SEQUENCE [LARGE SCALE GENOMIC DNA]</scope>
    <source>
        <strain evidence="2 3">A1</strain>
    </source>
</reference>
<dbReference type="Proteomes" id="UP000067461">
    <property type="component" value="Chromosome"/>
</dbReference>